<evidence type="ECO:0000313" key="4">
    <source>
        <dbReference type="EMBL" id="KAJ5391756.1"/>
    </source>
</evidence>
<dbReference type="Pfam" id="PF00533">
    <property type="entry name" value="BRCT"/>
    <property type="match status" value="1"/>
</dbReference>
<reference evidence="4" key="2">
    <citation type="journal article" date="2023" name="IMA Fungus">
        <title>Comparative genomic study of the Penicillium genus elucidates a diverse pangenome and 15 lateral gene transfer events.</title>
        <authorList>
            <person name="Petersen C."/>
            <person name="Sorensen T."/>
            <person name="Nielsen M.R."/>
            <person name="Sondergaard T.E."/>
            <person name="Sorensen J.L."/>
            <person name="Fitzpatrick D.A."/>
            <person name="Frisvad J.C."/>
            <person name="Nielsen K.L."/>
        </authorList>
    </citation>
    <scope>NUCLEOTIDE SEQUENCE</scope>
    <source>
        <strain evidence="4">IBT 29677</strain>
    </source>
</reference>
<dbReference type="InterPro" id="IPR036930">
    <property type="entry name" value="WGR_dom_sf"/>
</dbReference>
<gene>
    <name evidence="4" type="ORF">N7509_007246</name>
</gene>
<comment type="caution">
    <text evidence="4">The sequence shown here is derived from an EMBL/GenBank/DDBJ whole genome shotgun (WGS) entry which is preliminary data.</text>
</comment>
<feature type="domain" description="BRCT" evidence="2">
    <location>
        <begin position="1"/>
        <end position="92"/>
    </location>
</feature>
<feature type="region of interest" description="Disordered" evidence="1">
    <location>
        <begin position="275"/>
        <end position="309"/>
    </location>
</feature>
<dbReference type="SUPFAM" id="SSF142921">
    <property type="entry name" value="WGR domain-like"/>
    <property type="match status" value="1"/>
</dbReference>
<dbReference type="RefSeq" id="XP_056487434.1">
    <property type="nucleotide sequence ID" value="XM_056631883.1"/>
</dbReference>
<organism evidence="4 5">
    <name type="scientific">Penicillium cosmopolitanum</name>
    <dbReference type="NCBI Taxonomy" id="1131564"/>
    <lineage>
        <taxon>Eukaryota</taxon>
        <taxon>Fungi</taxon>
        <taxon>Dikarya</taxon>
        <taxon>Ascomycota</taxon>
        <taxon>Pezizomycotina</taxon>
        <taxon>Eurotiomycetes</taxon>
        <taxon>Eurotiomycetidae</taxon>
        <taxon>Eurotiales</taxon>
        <taxon>Aspergillaceae</taxon>
        <taxon>Penicillium</taxon>
    </lineage>
</organism>
<dbReference type="EMBL" id="JAPZBU010000008">
    <property type="protein sequence ID" value="KAJ5391756.1"/>
    <property type="molecule type" value="Genomic_DNA"/>
</dbReference>
<dbReference type="SUPFAM" id="SSF52113">
    <property type="entry name" value="BRCT domain"/>
    <property type="match status" value="1"/>
</dbReference>
<dbReference type="Proteomes" id="UP001147747">
    <property type="component" value="Unassembled WGS sequence"/>
</dbReference>
<dbReference type="PROSITE" id="PS51977">
    <property type="entry name" value="WGR"/>
    <property type="match status" value="1"/>
</dbReference>
<dbReference type="Gene3D" id="3.40.50.10190">
    <property type="entry name" value="BRCT domain"/>
    <property type="match status" value="1"/>
</dbReference>
<feature type="region of interest" description="Disordered" evidence="1">
    <location>
        <begin position="324"/>
        <end position="350"/>
    </location>
</feature>
<dbReference type="InterPro" id="IPR001357">
    <property type="entry name" value="BRCT_dom"/>
</dbReference>
<keyword evidence="5" id="KW-1185">Reference proteome</keyword>
<evidence type="ECO:0000313" key="5">
    <source>
        <dbReference type="Proteomes" id="UP001147747"/>
    </source>
</evidence>
<dbReference type="InterPro" id="IPR008893">
    <property type="entry name" value="WGR_domain"/>
</dbReference>
<protein>
    <recommendedName>
        <fullName evidence="6">BRCT domain-containing protein</fullName>
    </recommendedName>
</protein>
<dbReference type="AlphaFoldDB" id="A0A9W9VYT7"/>
<feature type="domain" description="WGR" evidence="3">
    <location>
        <begin position="140"/>
        <end position="241"/>
    </location>
</feature>
<evidence type="ECO:0000256" key="1">
    <source>
        <dbReference type="SAM" id="MobiDB-lite"/>
    </source>
</evidence>
<feature type="region of interest" description="Disordered" evidence="1">
    <location>
        <begin position="105"/>
        <end position="141"/>
    </location>
</feature>
<proteinExistence type="predicted"/>
<accession>A0A9W9VYT7</accession>
<dbReference type="GeneID" id="81370863"/>
<sequence length="350" mass="39215">MGKTFEKIRLCSVGKLQDADKIPQWVRANGGDYTKNVDSRTTHLVTTKEAYKQNVEVVKEAKSLKNVKIVSFDWLEDSLLSKTRRPLKEAPYLWSNLLSERKTNEATAQSPAVSKSPQKIWDPFLPTPKKGTKGAKGTNRGRVYQEPDNGDLWKATIVRPCNPPRQREKYQLAIMQSFAKQPSYSTYAKYSRVGTSKVHLLLPAQKNLSAAMKAFAEFFKEKTGKEWESRADKKMPLPKCNDAGEPLPAHEGWYAMEIYENIFTDYLKSYQDPCGPTQVDVQDTVNPVPEQPASDSATKNLDGPSEGLSEGHVLLESLILMEFGPSTTNKPEEKINTAEEPSEVVADRGS</sequence>
<feature type="compositionally biased region" description="Polar residues" evidence="1">
    <location>
        <begin position="105"/>
        <end position="117"/>
    </location>
</feature>
<dbReference type="InterPro" id="IPR036420">
    <property type="entry name" value="BRCT_dom_sf"/>
</dbReference>
<evidence type="ECO:0000259" key="3">
    <source>
        <dbReference type="PROSITE" id="PS51977"/>
    </source>
</evidence>
<name>A0A9W9VYT7_9EURO</name>
<evidence type="ECO:0008006" key="6">
    <source>
        <dbReference type="Google" id="ProtNLM"/>
    </source>
</evidence>
<reference evidence="4" key="1">
    <citation type="submission" date="2022-12" db="EMBL/GenBank/DDBJ databases">
        <authorList>
            <person name="Petersen C."/>
        </authorList>
    </citation>
    <scope>NUCLEOTIDE SEQUENCE</scope>
    <source>
        <strain evidence="4">IBT 29677</strain>
    </source>
</reference>
<evidence type="ECO:0000259" key="2">
    <source>
        <dbReference type="PROSITE" id="PS50172"/>
    </source>
</evidence>
<dbReference type="OrthoDB" id="342264at2759"/>
<dbReference type="Pfam" id="PF05406">
    <property type="entry name" value="WGR"/>
    <property type="match status" value="1"/>
</dbReference>
<dbReference type="PROSITE" id="PS50172">
    <property type="entry name" value="BRCT"/>
    <property type="match status" value="1"/>
</dbReference>